<dbReference type="InterPro" id="IPR036188">
    <property type="entry name" value="FAD/NAD-bd_sf"/>
</dbReference>
<evidence type="ECO:0000256" key="2">
    <source>
        <dbReference type="ARBA" id="ARBA00022630"/>
    </source>
</evidence>
<evidence type="ECO:0000313" key="6">
    <source>
        <dbReference type="EMBL" id="WEG08673.1"/>
    </source>
</evidence>
<evidence type="ECO:0000256" key="3">
    <source>
        <dbReference type="ARBA" id="ARBA00022827"/>
    </source>
</evidence>
<evidence type="ECO:0000259" key="5">
    <source>
        <dbReference type="Pfam" id="PF01266"/>
    </source>
</evidence>
<protein>
    <submittedName>
        <fullName evidence="6">N-methyl-L-tryptophan oxidase</fullName>
        <ecNumber evidence="6">1.5.3.2</ecNumber>
    </submittedName>
</protein>
<dbReference type="Gene3D" id="3.30.9.10">
    <property type="entry name" value="D-Amino Acid Oxidase, subunit A, domain 2"/>
    <property type="match status" value="1"/>
</dbReference>
<proteinExistence type="predicted"/>
<dbReference type="Pfam" id="PF01266">
    <property type="entry name" value="DAO"/>
    <property type="match status" value="1"/>
</dbReference>
<evidence type="ECO:0000256" key="1">
    <source>
        <dbReference type="ARBA" id="ARBA00001974"/>
    </source>
</evidence>
<dbReference type="Gene3D" id="3.50.50.60">
    <property type="entry name" value="FAD/NAD(P)-binding domain"/>
    <property type="match status" value="1"/>
</dbReference>
<keyword evidence="7" id="KW-1185">Reference proteome</keyword>
<dbReference type="EMBL" id="CP119108">
    <property type="protein sequence ID" value="WEG08673.1"/>
    <property type="molecule type" value="Genomic_DNA"/>
</dbReference>
<dbReference type="PANTHER" id="PTHR10961">
    <property type="entry name" value="PEROXISOMAL SARCOSINE OXIDASE"/>
    <property type="match status" value="1"/>
</dbReference>
<dbReference type="SUPFAM" id="SSF51905">
    <property type="entry name" value="FAD/NAD(P)-binding domain"/>
    <property type="match status" value="1"/>
</dbReference>
<dbReference type="GO" id="GO:0050131">
    <property type="term" value="F:N-methyl-L-amino-acid oxidase activity"/>
    <property type="evidence" value="ECO:0007669"/>
    <property type="project" value="UniProtKB-EC"/>
</dbReference>
<reference evidence="6 7" key="1">
    <citation type="submission" date="2023-03" db="EMBL/GenBank/DDBJ databases">
        <title>Genome sequence of Microbacterium sp. KACC 23027.</title>
        <authorList>
            <person name="Kim S."/>
            <person name="Heo J."/>
            <person name="Kwon S.-W."/>
        </authorList>
    </citation>
    <scope>NUCLEOTIDE SEQUENCE [LARGE SCALE GENOMIC DNA]</scope>
    <source>
        <strain evidence="6 7">KACC 23027</strain>
    </source>
</reference>
<feature type="domain" description="FAD dependent oxidoreductase" evidence="5">
    <location>
        <begin position="6"/>
        <end position="354"/>
    </location>
</feature>
<dbReference type="RefSeq" id="WP_275278002.1">
    <property type="nucleotide sequence ID" value="NZ_CP119108.1"/>
</dbReference>
<keyword evidence="2" id="KW-0285">Flavoprotein</keyword>
<dbReference type="EC" id="1.5.3.2" evidence="6"/>
<dbReference type="InterPro" id="IPR006076">
    <property type="entry name" value="FAD-dep_OxRdtase"/>
</dbReference>
<dbReference type="InterPro" id="IPR045170">
    <property type="entry name" value="MTOX"/>
</dbReference>
<keyword evidence="4 6" id="KW-0560">Oxidoreductase</keyword>
<accession>A0ABY8C223</accession>
<dbReference type="PANTHER" id="PTHR10961:SF7">
    <property type="entry name" value="FAD DEPENDENT OXIDOREDUCTASE DOMAIN-CONTAINING PROTEIN"/>
    <property type="match status" value="1"/>
</dbReference>
<evidence type="ECO:0000313" key="7">
    <source>
        <dbReference type="Proteomes" id="UP001214553"/>
    </source>
</evidence>
<evidence type="ECO:0000256" key="4">
    <source>
        <dbReference type="ARBA" id="ARBA00023002"/>
    </source>
</evidence>
<dbReference type="SUPFAM" id="SSF54373">
    <property type="entry name" value="FAD-linked reductases, C-terminal domain"/>
    <property type="match status" value="1"/>
</dbReference>
<keyword evidence="3" id="KW-0274">FAD</keyword>
<organism evidence="6 7">
    <name type="scientific">Microbacterium horticulturae</name>
    <dbReference type="NCBI Taxonomy" id="3028316"/>
    <lineage>
        <taxon>Bacteria</taxon>
        <taxon>Bacillati</taxon>
        <taxon>Actinomycetota</taxon>
        <taxon>Actinomycetes</taxon>
        <taxon>Micrococcales</taxon>
        <taxon>Microbacteriaceae</taxon>
        <taxon>Microbacterium</taxon>
    </lineage>
</organism>
<gene>
    <name evidence="6" type="primary">solA</name>
    <name evidence="6" type="ORF">PU630_15725</name>
</gene>
<dbReference type="Proteomes" id="UP001214553">
    <property type="component" value="Chromosome"/>
</dbReference>
<comment type="cofactor">
    <cofactor evidence="1">
        <name>FAD</name>
        <dbReference type="ChEBI" id="CHEBI:57692"/>
    </cofactor>
</comment>
<sequence length="374" mass="40704">METFEVAVVGMGALGSAASYHLARRGARVVAFEQFDLGHVRGASHDTSRIVRTSYGAAAYVRFAQSAYRDWADLEQESGERLLTVTGGLVFLPVRGPYSASDFTAALGEAGVPFELLTPEQVRARWPQFRVPEGVEIVYTADTGIVHAARTVATLQLRARVHGASIRDRTTVHRLTPVEDGVIVHTTAGDVHARKVVLATDAWTNALLEPLGSSIPLDVMQEQVTYFHPEQPDDYDRERFPVWIWEDEQCYYGFPTYGEPTVKAARDVSENRMAPQERSYVPDPALTAELDAFVHGLIPGAGPGVRTVTCQYALTPDRRFALGPLPAHPDILLALCAGHGFKFTPAVGRVLAELALDGRATDDISAFAVPASHG</sequence>
<dbReference type="NCBIfam" id="NF008425">
    <property type="entry name" value="PRK11259.1"/>
    <property type="match status" value="1"/>
</dbReference>
<name>A0ABY8C223_9MICO</name>